<dbReference type="Pfam" id="PF08282">
    <property type="entry name" value="Hydrolase_3"/>
    <property type="match status" value="1"/>
</dbReference>
<dbReference type="RefSeq" id="WP_008239763.1">
    <property type="nucleotide sequence ID" value="NZ_AJJU01000011.1"/>
</dbReference>
<dbReference type="Gene3D" id="3.40.50.1000">
    <property type="entry name" value="HAD superfamily/HAD-like"/>
    <property type="match status" value="1"/>
</dbReference>
<dbReference type="InterPro" id="IPR006379">
    <property type="entry name" value="HAD-SF_hydro_IIB"/>
</dbReference>
<dbReference type="SFLD" id="SFLDG01144">
    <property type="entry name" value="C2.B.4:_PGP_Like"/>
    <property type="match status" value="1"/>
</dbReference>
<dbReference type="STRING" id="946077.W5A_09194"/>
<dbReference type="SUPFAM" id="SSF56784">
    <property type="entry name" value="HAD-like"/>
    <property type="match status" value="1"/>
</dbReference>
<dbReference type="PROSITE" id="PS01228">
    <property type="entry name" value="COF_1"/>
    <property type="match status" value="1"/>
</dbReference>
<keyword evidence="2" id="KW-1185">Reference proteome</keyword>
<accession>I0WDD3</accession>
<dbReference type="InterPro" id="IPR000150">
    <property type="entry name" value="Cof"/>
</dbReference>
<dbReference type="AlphaFoldDB" id="I0WDD3"/>
<organism evidence="1 2">
    <name type="scientific">Imtechella halotolerans K1</name>
    <dbReference type="NCBI Taxonomy" id="946077"/>
    <lineage>
        <taxon>Bacteria</taxon>
        <taxon>Pseudomonadati</taxon>
        <taxon>Bacteroidota</taxon>
        <taxon>Flavobacteriia</taxon>
        <taxon>Flavobacteriales</taxon>
        <taxon>Flavobacteriaceae</taxon>
        <taxon>Imtechella</taxon>
    </lineage>
</organism>
<dbReference type="NCBIfam" id="TIGR00099">
    <property type="entry name" value="Cof-subfamily"/>
    <property type="match status" value="1"/>
</dbReference>
<proteinExistence type="predicted"/>
<evidence type="ECO:0000313" key="2">
    <source>
        <dbReference type="Proteomes" id="UP000005938"/>
    </source>
</evidence>
<dbReference type="PANTHER" id="PTHR10000:SF53">
    <property type="entry name" value="5-AMINO-6-(5-PHOSPHO-D-RIBITYLAMINO)URACIL PHOSPHATASE YBJI-RELATED"/>
    <property type="match status" value="1"/>
</dbReference>
<dbReference type="Gene3D" id="3.30.1240.10">
    <property type="match status" value="1"/>
</dbReference>
<comment type="caution">
    <text evidence="1">The sequence shown here is derived from an EMBL/GenBank/DDBJ whole genome shotgun (WGS) entry which is preliminary data.</text>
</comment>
<dbReference type="eggNOG" id="COG0561">
    <property type="taxonomic scope" value="Bacteria"/>
</dbReference>
<dbReference type="CDD" id="cd07518">
    <property type="entry name" value="HAD_YbiV-Like"/>
    <property type="match status" value="1"/>
</dbReference>
<dbReference type="SFLD" id="SFLDS00003">
    <property type="entry name" value="Haloacid_Dehalogenase"/>
    <property type="match status" value="1"/>
</dbReference>
<name>I0WDD3_9FLAO</name>
<dbReference type="InterPro" id="IPR036412">
    <property type="entry name" value="HAD-like_sf"/>
</dbReference>
<dbReference type="GO" id="GO:0016791">
    <property type="term" value="F:phosphatase activity"/>
    <property type="evidence" value="ECO:0007669"/>
    <property type="project" value="TreeGrafter"/>
</dbReference>
<dbReference type="GO" id="GO:0005829">
    <property type="term" value="C:cytosol"/>
    <property type="evidence" value="ECO:0007669"/>
    <property type="project" value="TreeGrafter"/>
</dbReference>
<dbReference type="GO" id="GO:0000287">
    <property type="term" value="F:magnesium ion binding"/>
    <property type="evidence" value="ECO:0007669"/>
    <property type="project" value="TreeGrafter"/>
</dbReference>
<dbReference type="EMBL" id="AJJU01000011">
    <property type="protein sequence ID" value="EID74399.1"/>
    <property type="molecule type" value="Genomic_DNA"/>
</dbReference>
<reference evidence="1 2" key="1">
    <citation type="journal article" date="2012" name="J. Bacteriol.">
        <title>Genome Sequence of the Halotolerant Bacterium Imtechella halotolerans K1T.</title>
        <authorList>
            <person name="Kumar S."/>
            <person name="Vikram S."/>
            <person name="Subramanian S."/>
            <person name="Raghava G.P."/>
            <person name="Pinnaka A.K."/>
        </authorList>
    </citation>
    <scope>NUCLEOTIDE SEQUENCE [LARGE SCALE GENOMIC DNA]</scope>
    <source>
        <strain evidence="1 2">K1</strain>
    </source>
</reference>
<gene>
    <name evidence="1" type="ORF">W5A_09194</name>
</gene>
<evidence type="ECO:0000313" key="1">
    <source>
        <dbReference type="EMBL" id="EID74399.1"/>
    </source>
</evidence>
<dbReference type="Proteomes" id="UP000005938">
    <property type="component" value="Unassembled WGS sequence"/>
</dbReference>
<dbReference type="NCBIfam" id="TIGR01484">
    <property type="entry name" value="HAD-SF-IIB"/>
    <property type="match status" value="1"/>
</dbReference>
<sequence length="273" mass="31080">MLLSQVRLVVSDMDGTLLNSQDQVSQEFFQHLEQLQKSGIHFAIASGRQYQSIAKKLSSFIDSITIIAENGALIKQGSTELYSNTMGRELVKVMIEHLRKIPNIQIILCGKESAYIETDSKNFTELLSEFYTNYQITNDLYEAIENDILKIAVYHNVSSEKHIFPYVQHLEKDLLIKISGKHWIDFSLPDTHKGKALDLIQKRMGISPSQTMVFGDYLNDLEMMNQSYFSYAMANAHPKLQEVARFKTLDNNSMGVEKVLKQLLSSLETSLST</sequence>
<dbReference type="InterPro" id="IPR023214">
    <property type="entry name" value="HAD_sf"/>
</dbReference>
<dbReference type="OrthoDB" id="9814970at2"/>
<protein>
    <submittedName>
        <fullName evidence="1">Sugar phosphatase SupH</fullName>
    </submittedName>
</protein>
<dbReference type="PANTHER" id="PTHR10000">
    <property type="entry name" value="PHOSPHOSERINE PHOSPHATASE"/>
    <property type="match status" value="1"/>
</dbReference>
<dbReference type="SFLD" id="SFLDG01140">
    <property type="entry name" value="C2.B:_Phosphomannomutase_and_P"/>
    <property type="match status" value="1"/>
</dbReference>